<proteinExistence type="predicted"/>
<organism evidence="1 2">
    <name type="scientific">Paracholeplasma vituli</name>
    <dbReference type="NCBI Taxonomy" id="69473"/>
    <lineage>
        <taxon>Bacteria</taxon>
        <taxon>Bacillati</taxon>
        <taxon>Mycoplasmatota</taxon>
        <taxon>Mollicutes</taxon>
        <taxon>Acholeplasmatales</taxon>
        <taxon>Acholeplasmataceae</taxon>
        <taxon>Paracholeplasma</taxon>
    </lineage>
</organism>
<keyword evidence="2" id="KW-1185">Reference proteome</keyword>
<comment type="caution">
    <text evidence="1">The sequence shown here is derived from an EMBL/GenBank/DDBJ whole genome shotgun (WGS) entry which is preliminary data.</text>
</comment>
<gene>
    <name evidence="1" type="ORF">N7603_02060</name>
</gene>
<dbReference type="InterPro" id="IPR010064">
    <property type="entry name" value="HK97-gp10_tail"/>
</dbReference>
<dbReference type="Pfam" id="PF04883">
    <property type="entry name" value="HK97-gp10_like"/>
    <property type="match status" value="1"/>
</dbReference>
<evidence type="ECO:0000313" key="1">
    <source>
        <dbReference type="EMBL" id="MCU0104439.1"/>
    </source>
</evidence>
<sequence length="122" mass="13808">MDKMLDSVNKLIKQYGEDVVREMDTRIDKTADQILEYIKANCPRSDSGSNHLADSFIKTKIGDTTYISSKTKGKLVHLIELGFKHTSGKFVKARPFLIPGYDKFTPKMLEDLKEIIQNGVAK</sequence>
<accession>A0ABT2PU22</accession>
<reference evidence="2" key="1">
    <citation type="submission" date="2023-07" db="EMBL/GenBank/DDBJ databases">
        <title>Novel Mycoplasma species identified in domestic and wild animals.</title>
        <authorList>
            <person name="Volokhov D.V."/>
            <person name="Furtak V.A."/>
            <person name="Zagorodnyaya T.A."/>
        </authorList>
    </citation>
    <scope>NUCLEOTIDE SEQUENCE [LARGE SCALE GENOMIC DNA]</scope>
    <source>
        <strain evidence="2">92-19</strain>
    </source>
</reference>
<dbReference type="Proteomes" id="UP001209076">
    <property type="component" value="Unassembled WGS sequence"/>
</dbReference>
<evidence type="ECO:0000313" key="2">
    <source>
        <dbReference type="Proteomes" id="UP001209076"/>
    </source>
</evidence>
<protein>
    <recommendedName>
        <fullName evidence="3">HK97 gp10 family phage protein</fullName>
    </recommendedName>
</protein>
<dbReference type="EMBL" id="JAOEGN010000003">
    <property type="protein sequence ID" value="MCU0104439.1"/>
    <property type="molecule type" value="Genomic_DNA"/>
</dbReference>
<evidence type="ECO:0008006" key="3">
    <source>
        <dbReference type="Google" id="ProtNLM"/>
    </source>
</evidence>
<name>A0ABT2PU22_9MOLU</name>